<sequence>MAAASTTTSTTTSITTTSADPSRVLNSISPSTTLAFASGLPDLTASGSPLASVTPGPSQATAVPGATGVITDARGRHNNSTGSKVSTKINVNNNSNSDNHRSGNGDGNGNGNGNGNGYGKGNNSAGVHLDPRATTSPSPDLRLYPRDGRVRNPVPSKLKDVADEMRNNFSVMHMDVSSHRESQDRDAAAKLTSESTARQARLAQTDSYISHHRRANYPRPPGLKQFTSSSPRRPDSSSPAGTAPKRPLTVAETKSEQARLLTLLRTLPPHTVVDQICKALAFFGGIPDAPPPADGKFPESAEANGSGSLFVGWFAEIFPDLERPRRPPVSDSVALQKRPRGRPKGSKASKVRSDKGVKKGAQRRMDGIAPVPVAQEARDDSWVDIEDSVLQMNGGGHSVETDAPPTKALSTPSQGAGRDATNATPATGSMTGFKSINEQIDSTGHGARRRGRPKGSKNRPKDLSSSQNVGQSTATVAVVVASQPVVPLTPVPPKVTPVPIPTFAHDAQTKKPNSGRPKGSKNRSKGSGGDAAAVQPQLQPSDIIGIQGNHAYGQVKAMDSSSLGGAASPPLNGISPQGDIGLQLPAQPGTSSDTNNSAPPVKESTIVGVKRKHQVGKVGDRGLRRDDGDPSLAVGMQAQAHNPSINQSPAPSQSESWEAREQPASADASTPVAKRPRKSKDTSATRVIGNQTPNNPAAKDAVPAPAEMARQATQANMASHTRSPTEGLERPCEQMAPAEGRNDQMQNHPNCSQRQSPQSPLPIGAATSQSPAEGLEAHYERFASLQNHRHDSASQPAPGRPQRPQQTASPTPIQASKSSLIPVTRTPQPQARAVQNYYAQPQTLAATYNTTQVGFAPPQRPQQQQQQPPQQMHANPPQFGTQASSPLMQGDSSYRTSPTPAAHSSSAFVPRRTQSAAPLDTTNYRPSGPASQGLSSQSPQCGSRPNPVMTDGASHSNLHTPFQAFSTDTGFLDISGLDTGNCPSGMGLGTSSYGPSGGTTQRQQHRQQQQQQQQQPPRQQQQRTPVSATTPAYSQASGPSNYLGPGKVGRASQNRWPS</sequence>
<feature type="compositionally biased region" description="Polar residues" evidence="1">
    <location>
        <begin position="24"/>
        <end position="35"/>
    </location>
</feature>
<feature type="compositionally biased region" description="Low complexity" evidence="1">
    <location>
        <begin position="228"/>
        <end position="239"/>
    </location>
</feature>
<feature type="compositionally biased region" description="Low complexity" evidence="1">
    <location>
        <begin position="989"/>
        <end position="1023"/>
    </location>
</feature>
<feature type="region of interest" description="Disordered" evidence="1">
    <location>
        <begin position="1"/>
        <end position="161"/>
    </location>
</feature>
<protein>
    <submittedName>
        <fullName evidence="2">Uncharacterized protein</fullName>
    </submittedName>
</protein>
<feature type="region of interest" description="Disordered" evidence="1">
    <location>
        <begin position="849"/>
        <end position="961"/>
    </location>
</feature>
<feature type="region of interest" description="Disordered" evidence="1">
    <location>
        <begin position="558"/>
        <end position="836"/>
    </location>
</feature>
<feature type="compositionally biased region" description="Basic and acidic residues" evidence="1">
    <location>
        <begin position="176"/>
        <end position="188"/>
    </location>
</feature>
<feature type="compositionally biased region" description="Basic residues" evidence="1">
    <location>
        <begin position="337"/>
        <end position="350"/>
    </location>
</feature>
<accession>A0ABY0GQB5</accession>
<organism evidence="2 3">
    <name type="scientific">Monosporascus cannonballus</name>
    <dbReference type="NCBI Taxonomy" id="155416"/>
    <lineage>
        <taxon>Eukaryota</taxon>
        <taxon>Fungi</taxon>
        <taxon>Dikarya</taxon>
        <taxon>Ascomycota</taxon>
        <taxon>Pezizomycotina</taxon>
        <taxon>Sordariomycetes</taxon>
        <taxon>Xylariomycetidae</taxon>
        <taxon>Xylariales</taxon>
        <taxon>Xylariales incertae sedis</taxon>
        <taxon>Monosporascus</taxon>
    </lineage>
</organism>
<feature type="compositionally biased region" description="Polar residues" evidence="1">
    <location>
        <begin position="879"/>
        <end position="895"/>
    </location>
</feature>
<feature type="compositionally biased region" description="Basic residues" evidence="1">
    <location>
        <begin position="446"/>
        <end position="458"/>
    </location>
</feature>
<feature type="compositionally biased region" description="Basic and acidic residues" evidence="1">
    <location>
        <begin position="618"/>
        <end position="628"/>
    </location>
</feature>
<feature type="compositionally biased region" description="Polar residues" evidence="1">
    <location>
        <begin position="807"/>
        <end position="829"/>
    </location>
</feature>
<feature type="region of interest" description="Disordered" evidence="1">
    <location>
        <begin position="322"/>
        <end position="368"/>
    </location>
</feature>
<feature type="region of interest" description="Disordered" evidence="1">
    <location>
        <begin position="392"/>
        <end position="546"/>
    </location>
</feature>
<feature type="region of interest" description="Disordered" evidence="1">
    <location>
        <begin position="983"/>
        <end position="1058"/>
    </location>
</feature>
<feature type="compositionally biased region" description="Polar residues" evidence="1">
    <location>
        <begin position="45"/>
        <end position="61"/>
    </location>
</feature>
<feature type="region of interest" description="Disordered" evidence="1">
    <location>
        <begin position="175"/>
        <end position="249"/>
    </location>
</feature>
<comment type="caution">
    <text evidence="2">The sequence shown here is derived from an EMBL/GenBank/DDBJ whole genome shotgun (WGS) entry which is preliminary data.</text>
</comment>
<feature type="compositionally biased region" description="Polar residues" evidence="1">
    <location>
        <begin position="639"/>
        <end position="656"/>
    </location>
</feature>
<feature type="compositionally biased region" description="Polar residues" evidence="1">
    <location>
        <begin position="743"/>
        <end position="758"/>
    </location>
</feature>
<feature type="compositionally biased region" description="Low complexity" evidence="1">
    <location>
        <begin position="1"/>
        <end position="19"/>
    </location>
</feature>
<dbReference type="Proteomes" id="UP000294003">
    <property type="component" value="Unassembled WGS sequence"/>
</dbReference>
<feature type="compositionally biased region" description="Low complexity" evidence="1">
    <location>
        <begin position="861"/>
        <end position="878"/>
    </location>
</feature>
<feature type="compositionally biased region" description="Polar residues" evidence="1">
    <location>
        <begin position="682"/>
        <end position="695"/>
    </location>
</feature>
<feature type="compositionally biased region" description="Polar residues" evidence="1">
    <location>
        <begin position="192"/>
        <end position="208"/>
    </location>
</feature>
<reference evidence="2 3" key="1">
    <citation type="submission" date="2018-06" db="EMBL/GenBank/DDBJ databases">
        <title>Complete Genomes of Monosporascus.</title>
        <authorList>
            <person name="Robinson A.J."/>
            <person name="Natvig D.O."/>
        </authorList>
    </citation>
    <scope>NUCLEOTIDE SEQUENCE [LARGE SCALE GENOMIC DNA]</scope>
    <source>
        <strain evidence="2 3">CBS 609.92</strain>
    </source>
</reference>
<feature type="compositionally biased region" description="Low complexity" evidence="1">
    <location>
        <begin position="471"/>
        <end position="486"/>
    </location>
</feature>
<feature type="compositionally biased region" description="Polar residues" evidence="1">
    <location>
        <begin position="912"/>
        <end position="943"/>
    </location>
</feature>
<keyword evidence="3" id="KW-1185">Reference proteome</keyword>
<feature type="compositionally biased region" description="Polar residues" evidence="1">
    <location>
        <begin position="421"/>
        <end position="442"/>
    </location>
</feature>
<feature type="compositionally biased region" description="Polar residues" evidence="1">
    <location>
        <begin position="78"/>
        <end position="89"/>
    </location>
</feature>
<feature type="compositionally biased region" description="Polar residues" evidence="1">
    <location>
        <begin position="1024"/>
        <end position="1040"/>
    </location>
</feature>
<evidence type="ECO:0000313" key="2">
    <source>
        <dbReference type="EMBL" id="RYO73869.1"/>
    </source>
</evidence>
<feature type="compositionally biased region" description="Gly residues" evidence="1">
    <location>
        <begin position="104"/>
        <end position="120"/>
    </location>
</feature>
<gene>
    <name evidence="2" type="ORF">DL762_010651</name>
</gene>
<feature type="compositionally biased region" description="Polar residues" evidence="1">
    <location>
        <begin position="588"/>
        <end position="598"/>
    </location>
</feature>
<feature type="compositionally biased region" description="Pro residues" evidence="1">
    <location>
        <begin position="487"/>
        <end position="500"/>
    </location>
</feature>
<feature type="compositionally biased region" description="Low complexity" evidence="1">
    <location>
        <begin position="896"/>
        <end position="907"/>
    </location>
</feature>
<dbReference type="EMBL" id="QJNS01000746">
    <property type="protein sequence ID" value="RYO73869.1"/>
    <property type="molecule type" value="Genomic_DNA"/>
</dbReference>
<feature type="compositionally biased region" description="Polar residues" evidence="1">
    <location>
        <begin position="711"/>
        <end position="724"/>
    </location>
</feature>
<evidence type="ECO:0000256" key="1">
    <source>
        <dbReference type="SAM" id="MobiDB-lite"/>
    </source>
</evidence>
<evidence type="ECO:0000313" key="3">
    <source>
        <dbReference type="Proteomes" id="UP000294003"/>
    </source>
</evidence>
<name>A0ABY0GQB5_9PEZI</name>
<proteinExistence type="predicted"/>
<feature type="compositionally biased region" description="Low complexity" evidence="1">
    <location>
        <begin position="795"/>
        <end position="806"/>
    </location>
</feature>